<comment type="caution">
    <text evidence="6">The sequence shown here is derived from an EMBL/GenBank/DDBJ whole genome shotgun (WGS) entry which is preliminary data.</text>
</comment>
<dbReference type="PANTHER" id="PTHR42939:SF1">
    <property type="entry name" value="ABC TRANSPORTER ATP-BINDING PROTEIN ALBC-RELATED"/>
    <property type="match status" value="1"/>
</dbReference>
<dbReference type="InterPro" id="IPR027417">
    <property type="entry name" value="P-loop_NTPase"/>
</dbReference>
<dbReference type="SUPFAM" id="SSF52540">
    <property type="entry name" value="P-loop containing nucleoside triphosphate hydrolases"/>
    <property type="match status" value="1"/>
</dbReference>
<evidence type="ECO:0000256" key="4">
    <source>
        <dbReference type="SAM" id="MobiDB-lite"/>
    </source>
</evidence>
<feature type="domain" description="ABC transporter" evidence="5">
    <location>
        <begin position="2"/>
        <end position="227"/>
    </location>
</feature>
<keyword evidence="1" id="KW-0813">Transport</keyword>
<dbReference type="InterPro" id="IPR003439">
    <property type="entry name" value="ABC_transporter-like_ATP-bd"/>
</dbReference>
<reference evidence="6" key="2">
    <citation type="journal article" date="2021" name="PeerJ">
        <title>Extensive microbial diversity within the chicken gut microbiome revealed by metagenomics and culture.</title>
        <authorList>
            <person name="Gilroy R."/>
            <person name="Ravi A."/>
            <person name="Getino M."/>
            <person name="Pursley I."/>
            <person name="Horton D.L."/>
            <person name="Alikhan N.F."/>
            <person name="Baker D."/>
            <person name="Gharbi K."/>
            <person name="Hall N."/>
            <person name="Watson M."/>
            <person name="Adriaenssens E.M."/>
            <person name="Foster-Nyarko E."/>
            <person name="Jarju S."/>
            <person name="Secka A."/>
            <person name="Antonio M."/>
            <person name="Oren A."/>
            <person name="Chaudhuri R.R."/>
            <person name="La Ragione R."/>
            <person name="Hildebrand F."/>
            <person name="Pallen M.J."/>
        </authorList>
    </citation>
    <scope>NUCLEOTIDE SEQUENCE</scope>
    <source>
        <strain evidence="6">ChiBcec2-4451</strain>
    </source>
</reference>
<evidence type="ECO:0000259" key="5">
    <source>
        <dbReference type="PROSITE" id="PS50893"/>
    </source>
</evidence>
<dbReference type="Gene3D" id="3.40.50.300">
    <property type="entry name" value="P-loop containing nucleotide triphosphate hydrolases"/>
    <property type="match status" value="1"/>
</dbReference>
<dbReference type="InterPro" id="IPR017871">
    <property type="entry name" value="ABC_transporter-like_CS"/>
</dbReference>
<evidence type="ECO:0000313" key="6">
    <source>
        <dbReference type="EMBL" id="HIV13418.1"/>
    </source>
</evidence>
<evidence type="ECO:0000256" key="1">
    <source>
        <dbReference type="ARBA" id="ARBA00022448"/>
    </source>
</evidence>
<dbReference type="SMART" id="SM00382">
    <property type="entry name" value="AAA"/>
    <property type="match status" value="1"/>
</dbReference>
<keyword evidence="2" id="KW-0547">Nucleotide-binding</keyword>
<evidence type="ECO:0000256" key="2">
    <source>
        <dbReference type="ARBA" id="ARBA00022741"/>
    </source>
</evidence>
<dbReference type="EMBL" id="DVON01000204">
    <property type="protein sequence ID" value="HIV13418.1"/>
    <property type="molecule type" value="Genomic_DNA"/>
</dbReference>
<dbReference type="GO" id="GO:0005524">
    <property type="term" value="F:ATP binding"/>
    <property type="evidence" value="ECO:0007669"/>
    <property type="project" value="UniProtKB-KW"/>
</dbReference>
<evidence type="ECO:0000256" key="3">
    <source>
        <dbReference type="ARBA" id="ARBA00022840"/>
    </source>
</evidence>
<dbReference type="AlphaFoldDB" id="A0A9D1NVU2"/>
<organism evidence="6 7">
    <name type="scientific">Candidatus Pullilachnospira stercoravium</name>
    <dbReference type="NCBI Taxonomy" id="2840913"/>
    <lineage>
        <taxon>Bacteria</taxon>
        <taxon>Bacillati</taxon>
        <taxon>Bacillota</taxon>
        <taxon>Clostridia</taxon>
        <taxon>Lachnospirales</taxon>
        <taxon>Lachnospiraceae</taxon>
        <taxon>Lachnospiraceae incertae sedis</taxon>
        <taxon>Candidatus Pullilachnospira</taxon>
    </lineage>
</organism>
<feature type="region of interest" description="Disordered" evidence="4">
    <location>
        <begin position="232"/>
        <end position="268"/>
    </location>
</feature>
<dbReference type="GO" id="GO:0016887">
    <property type="term" value="F:ATP hydrolysis activity"/>
    <property type="evidence" value="ECO:0007669"/>
    <property type="project" value="InterPro"/>
</dbReference>
<dbReference type="InterPro" id="IPR003593">
    <property type="entry name" value="AAA+_ATPase"/>
</dbReference>
<name>A0A9D1NVU2_9FIRM</name>
<keyword evidence="3 6" id="KW-0067">ATP-binding</keyword>
<dbReference type="PANTHER" id="PTHR42939">
    <property type="entry name" value="ABC TRANSPORTER ATP-BINDING PROTEIN ALBC-RELATED"/>
    <property type="match status" value="1"/>
</dbReference>
<gene>
    <name evidence="6" type="ORF">IAA63_09815</name>
</gene>
<sequence>MLELTNVTKYYGKTLAADQVSFSIPDGAVGVLLGPNGAGKSTIIKSIAGLLKYKGTIAIQGIDARQREARAMFAYVPEIPAMYNALTVEEHMEFIRRAYRLTAGDEEVQALLERFELWDKRDKLGDELSKGMMQKVSICCALLIRPRVILLDEPMVGLDPQAIKELKTVVQELRNQGTTVLISTHMLEMVQELWDYVFVMEKAKIIAGFNREQASGQDLDDLFFKVTEKWKAQEESQSGQEESFSREEKKKRTATGKKLFGSGRKTEE</sequence>
<evidence type="ECO:0000313" key="7">
    <source>
        <dbReference type="Proteomes" id="UP000886723"/>
    </source>
</evidence>
<dbReference type="CDD" id="cd03230">
    <property type="entry name" value="ABC_DR_subfamily_A"/>
    <property type="match status" value="1"/>
</dbReference>
<protein>
    <submittedName>
        <fullName evidence="6">ABC transporter ATP-binding protein</fullName>
    </submittedName>
</protein>
<reference evidence="6" key="1">
    <citation type="submission" date="2020-10" db="EMBL/GenBank/DDBJ databases">
        <authorList>
            <person name="Gilroy R."/>
        </authorList>
    </citation>
    <scope>NUCLEOTIDE SEQUENCE</scope>
    <source>
        <strain evidence="6">ChiBcec2-4451</strain>
    </source>
</reference>
<proteinExistence type="predicted"/>
<dbReference type="Proteomes" id="UP000886723">
    <property type="component" value="Unassembled WGS sequence"/>
</dbReference>
<dbReference type="PROSITE" id="PS50893">
    <property type="entry name" value="ABC_TRANSPORTER_2"/>
    <property type="match status" value="1"/>
</dbReference>
<dbReference type="PROSITE" id="PS00211">
    <property type="entry name" value="ABC_TRANSPORTER_1"/>
    <property type="match status" value="1"/>
</dbReference>
<accession>A0A9D1NVU2</accession>
<dbReference type="Pfam" id="PF00005">
    <property type="entry name" value="ABC_tran"/>
    <property type="match status" value="1"/>
</dbReference>
<dbReference type="InterPro" id="IPR051782">
    <property type="entry name" value="ABC_Transporter_VariousFunc"/>
</dbReference>